<dbReference type="KEGG" id="ncl:C5F47_06010"/>
<name>A0A7D5LZE9_9ARCH</name>
<organism evidence="1 2">
    <name type="scientific">Nitrosopumilus cobalaminigenes</name>
    <dbReference type="NCBI Taxonomy" id="1470066"/>
    <lineage>
        <taxon>Archaea</taxon>
        <taxon>Nitrososphaerota</taxon>
        <taxon>Nitrososphaeria</taxon>
        <taxon>Nitrosopumilales</taxon>
        <taxon>Nitrosopumilaceae</taxon>
        <taxon>Nitrosopumilus</taxon>
    </lineage>
</organism>
<gene>
    <name evidence="1" type="ORF">C5F47_06010</name>
</gene>
<keyword evidence="2" id="KW-1185">Reference proteome</keyword>
<accession>A0A7D5LZE9</accession>
<sequence>MLHDVMETDSPEEYNILIKLLKKYPQDTEMYNPCNTRDLQLEAGRLTVNRTWDELSNLGNRLRARSNSDWNLFLGEYEVRKTLREFGCNICGTGGPYDKLSSNLKDEEFRAKVAAELEKQGKPPELIDKVISAVDGEFKNKLKDILRYPMHFISLRSQFSIALGYTGLLSGFHSVFNKHFSVIDIPTFERKEIDFIKKLIDEFQEKNILGLLEIHSAFSLGDREKIRNISTSVFNEQESTMKWYAIVSATIAKAVTSYISEDPSLARAFGKLEHLLSHAVRSWILTSVVAMYGKRIALLRDDDDEFEDEIKMARKLAFNSKIPNGKNITIRELYNNSDENDGKYLEINGFVKDIAIQREGEKLLTVFKIYEPGKDEEIPGVVIFENMPRHGMVNNGFIKMHGTWKKDSNVVDYPVFQVERINLTELSKESWYDYILMKVRPWFDFYPNSNHVEWSIRPQEEWNPDVENLNTGAGELIFIKPFTQNKVIP</sequence>
<dbReference type="EMBL" id="CP026993">
    <property type="protein sequence ID" value="QLH03134.1"/>
    <property type="molecule type" value="Genomic_DNA"/>
</dbReference>
<dbReference type="AlphaFoldDB" id="A0A7D5LZE9"/>
<proteinExistence type="predicted"/>
<reference evidence="1 2" key="1">
    <citation type="submission" date="2018-02" db="EMBL/GenBank/DDBJ databases">
        <title>Complete genome of Nitrosopumilus cobalaminigenes HCA1.</title>
        <authorList>
            <person name="Qin W."/>
            <person name="Zheng Y."/>
            <person name="Stahl D.A."/>
        </authorList>
    </citation>
    <scope>NUCLEOTIDE SEQUENCE [LARGE SCALE GENOMIC DNA]</scope>
    <source>
        <strain evidence="1 2">HCA1</strain>
    </source>
</reference>
<evidence type="ECO:0000313" key="2">
    <source>
        <dbReference type="Proteomes" id="UP000509771"/>
    </source>
</evidence>
<protein>
    <submittedName>
        <fullName evidence="1">Uncharacterized protein</fullName>
    </submittedName>
</protein>
<evidence type="ECO:0000313" key="1">
    <source>
        <dbReference type="EMBL" id="QLH03134.1"/>
    </source>
</evidence>
<dbReference type="Proteomes" id="UP000509771">
    <property type="component" value="Chromosome"/>
</dbReference>